<dbReference type="Proteomes" id="UP000236333">
    <property type="component" value="Unassembled WGS sequence"/>
</dbReference>
<sequence length="377" mass="38725">RVVARFRPRDSDGDGGGGDEPPAPIGGRVWATLARLAEQRRGAGGDGGGGGAQPDPSAVAVGAGAPAAGPHPNGRANGAPTANRQPPTDGGGPPPPHPEHARVPPAAAAPGEEAQPVAVAAAVETGEDQGRSGGQALAQRQEASQAPGGEEAGAGGARPPPPPPPPPPPLAPTSPRLGGEELLRSAPATPVILAQTLDGRVAEVIASSEGKARLFEINRIQSAITEVANSGYLESVKALRETLLVQEWGLQAKSWARRRGVSAFEQWCAQHCAAEVSYDQISALYDDPDDVGVLPTPRLRMMARGMIEEHTLAAYDEVFKRCTTTAEALAKVGLADLLPHTAGVGQVLRGLLPGGLPFLSKGFWLKGLRTLLPFGAK</sequence>
<feature type="compositionally biased region" description="Low complexity" evidence="1">
    <location>
        <begin position="103"/>
        <end position="124"/>
    </location>
</feature>
<dbReference type="OrthoDB" id="546719at2759"/>
<feature type="non-terminal residue" evidence="2">
    <location>
        <position position="1"/>
    </location>
</feature>
<protein>
    <submittedName>
        <fullName evidence="2">Uncharacterized protein</fullName>
    </submittedName>
</protein>
<gene>
    <name evidence="2" type="ORF">TSOC_009734</name>
</gene>
<keyword evidence="3" id="KW-1185">Reference proteome</keyword>
<evidence type="ECO:0000313" key="2">
    <source>
        <dbReference type="EMBL" id="PNH04137.1"/>
    </source>
</evidence>
<accession>A0A2J7ZV29</accession>
<comment type="caution">
    <text evidence="2">The sequence shown here is derived from an EMBL/GenBank/DDBJ whole genome shotgun (WGS) entry which is preliminary data.</text>
</comment>
<organism evidence="2 3">
    <name type="scientific">Tetrabaena socialis</name>
    <dbReference type="NCBI Taxonomy" id="47790"/>
    <lineage>
        <taxon>Eukaryota</taxon>
        <taxon>Viridiplantae</taxon>
        <taxon>Chlorophyta</taxon>
        <taxon>core chlorophytes</taxon>
        <taxon>Chlorophyceae</taxon>
        <taxon>CS clade</taxon>
        <taxon>Chlamydomonadales</taxon>
        <taxon>Tetrabaenaceae</taxon>
        <taxon>Tetrabaena</taxon>
    </lineage>
</organism>
<evidence type="ECO:0000313" key="3">
    <source>
        <dbReference type="Proteomes" id="UP000236333"/>
    </source>
</evidence>
<reference evidence="2 3" key="1">
    <citation type="journal article" date="2017" name="Mol. Biol. Evol.">
        <title>The 4-celled Tetrabaena socialis nuclear genome reveals the essential components for genetic control of cell number at the origin of multicellularity in the volvocine lineage.</title>
        <authorList>
            <person name="Featherston J."/>
            <person name="Arakaki Y."/>
            <person name="Hanschen E.R."/>
            <person name="Ferris P.J."/>
            <person name="Michod R.E."/>
            <person name="Olson B.J.S.C."/>
            <person name="Nozaki H."/>
            <person name="Durand P.M."/>
        </authorList>
    </citation>
    <scope>NUCLEOTIDE SEQUENCE [LARGE SCALE GENOMIC DNA]</scope>
    <source>
        <strain evidence="2 3">NIES-571</strain>
    </source>
</reference>
<evidence type="ECO:0000256" key="1">
    <source>
        <dbReference type="SAM" id="MobiDB-lite"/>
    </source>
</evidence>
<dbReference type="EMBL" id="PGGS01000420">
    <property type="protein sequence ID" value="PNH04137.1"/>
    <property type="molecule type" value="Genomic_DNA"/>
</dbReference>
<feature type="region of interest" description="Disordered" evidence="1">
    <location>
        <begin position="1"/>
        <end position="180"/>
    </location>
</feature>
<name>A0A2J7ZV29_9CHLO</name>
<dbReference type="SUPFAM" id="SSF101447">
    <property type="entry name" value="Formin homology 2 domain (FH2 domain)"/>
    <property type="match status" value="1"/>
</dbReference>
<proteinExistence type="predicted"/>
<feature type="compositionally biased region" description="Low complexity" evidence="1">
    <location>
        <begin position="53"/>
        <end position="80"/>
    </location>
</feature>
<feature type="compositionally biased region" description="Pro residues" evidence="1">
    <location>
        <begin position="158"/>
        <end position="172"/>
    </location>
</feature>
<dbReference type="AlphaFoldDB" id="A0A2J7ZV29"/>